<gene>
    <name evidence="2" type="ORF">Tci_904547</name>
</gene>
<reference evidence="2" key="1">
    <citation type="journal article" date="2019" name="Sci. Rep.">
        <title>Draft genome of Tanacetum cinerariifolium, the natural source of mosquito coil.</title>
        <authorList>
            <person name="Yamashiro T."/>
            <person name="Shiraishi A."/>
            <person name="Satake H."/>
            <person name="Nakayama K."/>
        </authorList>
    </citation>
    <scope>NUCLEOTIDE SEQUENCE</scope>
</reference>
<comment type="caution">
    <text evidence="2">The sequence shown here is derived from an EMBL/GenBank/DDBJ whole genome shotgun (WGS) entry which is preliminary data.</text>
</comment>
<dbReference type="EMBL" id="BKCJ011426022">
    <property type="protein sequence ID" value="GFD32578.1"/>
    <property type="molecule type" value="Genomic_DNA"/>
</dbReference>
<name>A0A699VGT1_TANCI</name>
<feature type="non-terminal residue" evidence="2">
    <location>
        <position position="116"/>
    </location>
</feature>
<dbReference type="AlphaFoldDB" id="A0A699VGT1"/>
<feature type="region of interest" description="Disordered" evidence="1">
    <location>
        <begin position="64"/>
        <end position="116"/>
    </location>
</feature>
<feature type="non-terminal residue" evidence="2">
    <location>
        <position position="1"/>
    </location>
</feature>
<evidence type="ECO:0000313" key="2">
    <source>
        <dbReference type="EMBL" id="GFD32578.1"/>
    </source>
</evidence>
<proteinExistence type="predicted"/>
<evidence type="ECO:0000256" key="1">
    <source>
        <dbReference type="SAM" id="MobiDB-lite"/>
    </source>
</evidence>
<organism evidence="2">
    <name type="scientific">Tanacetum cinerariifolium</name>
    <name type="common">Dalmatian daisy</name>
    <name type="synonym">Chrysanthemum cinerariifolium</name>
    <dbReference type="NCBI Taxonomy" id="118510"/>
    <lineage>
        <taxon>Eukaryota</taxon>
        <taxon>Viridiplantae</taxon>
        <taxon>Streptophyta</taxon>
        <taxon>Embryophyta</taxon>
        <taxon>Tracheophyta</taxon>
        <taxon>Spermatophyta</taxon>
        <taxon>Magnoliopsida</taxon>
        <taxon>eudicotyledons</taxon>
        <taxon>Gunneridae</taxon>
        <taxon>Pentapetalae</taxon>
        <taxon>asterids</taxon>
        <taxon>campanulids</taxon>
        <taxon>Asterales</taxon>
        <taxon>Asteraceae</taxon>
        <taxon>Asteroideae</taxon>
        <taxon>Anthemideae</taxon>
        <taxon>Anthemidinae</taxon>
        <taxon>Tanacetum</taxon>
    </lineage>
</organism>
<accession>A0A699VGT1</accession>
<feature type="compositionally biased region" description="Acidic residues" evidence="1">
    <location>
        <begin position="66"/>
        <end position="105"/>
    </location>
</feature>
<sequence length="116" mass="12566">KEYYAVASGAAPLKTKASVMKTKSSSDTLITPPTVTSTRLTTFAKGKQPVKASKAKSLTVLSEVAMNDDDDDVDEGSDDQDDDDDDDDNQDDDNQDNDDQDEGDDCNAPLRKEDVM</sequence>
<protein>
    <submittedName>
        <fullName evidence="2">Uncharacterized protein</fullName>
    </submittedName>
</protein>